<dbReference type="PANTHER" id="PTHR34216:SF7">
    <property type="entry name" value="POLY-BETA-1,6-N-ACETYL-D-GLUCOSAMINE N-DEACETYLASE"/>
    <property type="match status" value="1"/>
</dbReference>
<keyword evidence="4" id="KW-0732">Signal</keyword>
<evidence type="ECO:0000256" key="5">
    <source>
        <dbReference type="ARBA" id="ARBA00032976"/>
    </source>
</evidence>
<dbReference type="Gene3D" id="3.20.20.370">
    <property type="entry name" value="Glycoside hydrolase/deacetylase"/>
    <property type="match status" value="1"/>
</dbReference>
<evidence type="ECO:0000256" key="3">
    <source>
        <dbReference type="ARBA" id="ARBA00020071"/>
    </source>
</evidence>
<name>A0A074TGY3_9RHOB</name>
<evidence type="ECO:0000256" key="1">
    <source>
        <dbReference type="ARBA" id="ARBA00003236"/>
    </source>
</evidence>
<dbReference type="InterPro" id="IPR011330">
    <property type="entry name" value="Glyco_hydro/deAcase_b/a-brl"/>
</dbReference>
<sequence>MSGITIFMYHQIGPFPKMAEHRASYCNIDRFRAQMRMLKLLGIPVLSMSTAARALRGEIAMPRRAVVLSFDDGCRNFHEHALPVLRAHGFPAIVYAISDMIGGTADWLASAGHPAAPLMNWEELRSLPADNIEIGSHSANHIRLGDQDATRQIRELRDSKARLEDGLGRAVPHVCYPYGSHGPETLKAAAQAGYETGVTCQRGAATPAFDPLALPRKAISQGDDSFGFLWKLYAKDAPKGTTLFRPDWHQPHA</sequence>
<dbReference type="STRING" id="1185766.SAMN05216224_102604"/>
<dbReference type="CDD" id="cd10918">
    <property type="entry name" value="CE4_NodB_like_5s_6s"/>
    <property type="match status" value="1"/>
</dbReference>
<reference evidence="7 8" key="1">
    <citation type="submission" date="2014-03" db="EMBL/GenBank/DDBJ databases">
        <title>The draft genome sequence of Thioclava dalianensis DLFJ1-1.</title>
        <authorList>
            <person name="Lai Q."/>
            <person name="Shao Z."/>
        </authorList>
    </citation>
    <scope>NUCLEOTIDE SEQUENCE [LARGE SCALE GENOMIC DNA]</scope>
    <source>
        <strain evidence="7 8">DLFJ1-1</strain>
    </source>
</reference>
<gene>
    <name evidence="7" type="ORF">DL1_14065</name>
</gene>
<comment type="similarity">
    <text evidence="2">Belongs to the polysaccharide deacetylase family.</text>
</comment>
<dbReference type="EMBL" id="JHEH01000004">
    <property type="protein sequence ID" value="KEP70929.1"/>
    <property type="molecule type" value="Genomic_DNA"/>
</dbReference>
<dbReference type="PANTHER" id="PTHR34216">
    <property type="match status" value="1"/>
</dbReference>
<keyword evidence="8" id="KW-1185">Reference proteome</keyword>
<comment type="caution">
    <text evidence="7">The sequence shown here is derived from an EMBL/GenBank/DDBJ whole genome shotgun (WGS) entry which is preliminary data.</text>
</comment>
<feature type="domain" description="NodB homology" evidence="6">
    <location>
        <begin position="64"/>
        <end position="253"/>
    </location>
</feature>
<evidence type="ECO:0000256" key="2">
    <source>
        <dbReference type="ARBA" id="ARBA00010973"/>
    </source>
</evidence>
<evidence type="ECO:0000313" key="8">
    <source>
        <dbReference type="Proteomes" id="UP000027725"/>
    </source>
</evidence>
<dbReference type="eggNOG" id="COG0726">
    <property type="taxonomic scope" value="Bacteria"/>
</dbReference>
<comment type="function">
    <text evidence="1">Is involved in generating a small heat-stable compound (Nod), an acylated oligomer of N-acetylglucosamine, that stimulates mitosis in various plant protoplasts.</text>
</comment>
<dbReference type="SUPFAM" id="SSF88713">
    <property type="entry name" value="Glycoside hydrolase/deacetylase"/>
    <property type="match status" value="1"/>
</dbReference>
<evidence type="ECO:0000313" key="7">
    <source>
        <dbReference type="EMBL" id="KEP70929.1"/>
    </source>
</evidence>
<dbReference type="InterPro" id="IPR002509">
    <property type="entry name" value="NODB_dom"/>
</dbReference>
<dbReference type="GO" id="GO:0016810">
    <property type="term" value="F:hydrolase activity, acting on carbon-nitrogen (but not peptide) bonds"/>
    <property type="evidence" value="ECO:0007669"/>
    <property type="project" value="InterPro"/>
</dbReference>
<protein>
    <recommendedName>
        <fullName evidence="3">Chitooligosaccharide deacetylase</fullName>
    </recommendedName>
    <alternativeName>
        <fullName evidence="5">Nodulation protein B</fullName>
    </alternativeName>
</protein>
<dbReference type="RefSeq" id="WP_038063508.1">
    <property type="nucleotide sequence ID" value="NZ_FOVB01000002.1"/>
</dbReference>
<proteinExistence type="inferred from homology"/>
<dbReference type="Proteomes" id="UP000027725">
    <property type="component" value="Unassembled WGS sequence"/>
</dbReference>
<organism evidence="7 8">
    <name type="scientific">Thioclava dalianensis</name>
    <dbReference type="NCBI Taxonomy" id="1185766"/>
    <lineage>
        <taxon>Bacteria</taxon>
        <taxon>Pseudomonadati</taxon>
        <taxon>Pseudomonadota</taxon>
        <taxon>Alphaproteobacteria</taxon>
        <taxon>Rhodobacterales</taxon>
        <taxon>Paracoccaceae</taxon>
        <taxon>Thioclava</taxon>
    </lineage>
</organism>
<dbReference type="OrthoDB" id="9782872at2"/>
<accession>A0A074TGY3</accession>
<evidence type="ECO:0000256" key="4">
    <source>
        <dbReference type="ARBA" id="ARBA00022729"/>
    </source>
</evidence>
<dbReference type="PROSITE" id="PS51677">
    <property type="entry name" value="NODB"/>
    <property type="match status" value="1"/>
</dbReference>
<evidence type="ECO:0000259" key="6">
    <source>
        <dbReference type="PROSITE" id="PS51677"/>
    </source>
</evidence>
<dbReference type="GO" id="GO:0005975">
    <property type="term" value="P:carbohydrate metabolic process"/>
    <property type="evidence" value="ECO:0007669"/>
    <property type="project" value="InterPro"/>
</dbReference>
<dbReference type="AlphaFoldDB" id="A0A074TGY3"/>
<dbReference type="Pfam" id="PF01522">
    <property type="entry name" value="Polysacc_deac_1"/>
    <property type="match status" value="1"/>
</dbReference>
<dbReference type="InterPro" id="IPR051398">
    <property type="entry name" value="Polysacch_Deacetylase"/>
</dbReference>